<proteinExistence type="predicted"/>
<evidence type="ECO:0000313" key="2">
    <source>
        <dbReference type="Proteomes" id="UP000559010"/>
    </source>
</evidence>
<dbReference type="EMBL" id="JABBNU010000001">
    <property type="protein sequence ID" value="NMM46826.1"/>
    <property type="molecule type" value="Genomic_DNA"/>
</dbReference>
<keyword evidence="2" id="KW-1185">Reference proteome</keyword>
<evidence type="ECO:0000313" key="1">
    <source>
        <dbReference type="EMBL" id="NMM46826.1"/>
    </source>
</evidence>
<gene>
    <name evidence="1" type="ORF">HH304_00335</name>
</gene>
<protein>
    <recommendedName>
        <fullName evidence="3">Thiamine pyrophosphokinase</fullName>
    </recommendedName>
</protein>
<dbReference type="Proteomes" id="UP000559010">
    <property type="component" value="Unassembled WGS sequence"/>
</dbReference>
<comment type="caution">
    <text evidence="1">The sequence shown here is derived from an EMBL/GenBank/DDBJ whole genome shotgun (WGS) entry which is preliminary data.</text>
</comment>
<evidence type="ECO:0008006" key="3">
    <source>
        <dbReference type="Google" id="ProtNLM"/>
    </source>
</evidence>
<sequence length="188" mass="22000">MSSHHVIREGQEPAVYLRNTNSIYLEALFNLLEWSPYLIVNDETYEFTKIHQLKVDAIISQKLVYQEPNVHIIDSSEDSNDIQLLEKWIKKKNCDLVEIFDTIENITLDISLDHSIGIIDSKIKYSYVRNSFEKWFPKFQKLKIRSTTKNQDFNFENIQIDGQTFNVIAEGLAKISSNSPFYIGEFLE</sequence>
<name>A0A848ISR9_9BACT</name>
<dbReference type="AlphaFoldDB" id="A0A848ISR9"/>
<organism evidence="1 2">
    <name type="scientific">Marinigracilibium pacificum</name>
    <dbReference type="NCBI Taxonomy" id="2729599"/>
    <lineage>
        <taxon>Bacteria</taxon>
        <taxon>Pseudomonadati</taxon>
        <taxon>Bacteroidota</taxon>
        <taxon>Cytophagia</taxon>
        <taxon>Cytophagales</taxon>
        <taxon>Flammeovirgaceae</taxon>
        <taxon>Marinigracilibium</taxon>
    </lineage>
</organism>
<accession>A0A848ISR9</accession>
<reference evidence="1 2" key="1">
    <citation type="submission" date="2020-04" db="EMBL/GenBank/DDBJ databases">
        <title>Flammeovirgaceae bacterium KN852 isolated from deep sea.</title>
        <authorList>
            <person name="Zhang D.-C."/>
        </authorList>
    </citation>
    <scope>NUCLEOTIDE SEQUENCE [LARGE SCALE GENOMIC DNA]</scope>
    <source>
        <strain evidence="1 2">KN852</strain>
    </source>
</reference>
<dbReference type="RefSeq" id="WP_169677455.1">
    <property type="nucleotide sequence ID" value="NZ_JABBNU010000001.1"/>
</dbReference>